<keyword evidence="3" id="KW-1185">Reference proteome</keyword>
<name>A0ABP0LNB9_9DINO</name>
<comment type="function">
    <text evidence="1">Involved in mRNA export coupled transcription activation by association with both the TREX-2 and the SAGA complexes. The transcription regulatory histone acetylation (HAT) complex SAGA is a multiprotein complex that activates transcription by remodeling chromatin and mediating histone acetylation and deubiquitination. Within the SAGA complex, participates to a subcomplex that specifically deubiquitinates histones. The SAGA complex is recruited to specific gene promoters by activators, where it is required for transcription. The TREX-2 complex functions in docking export-competent ribonucleoprotein particles (mRNPs) to the nuclear entrance of the nuclear pore complex (nuclear basket). TREX-2 participates in mRNA export and accurate chromatin positioning in the nucleus by tethering genes to the nuclear periphery.</text>
</comment>
<evidence type="ECO:0000313" key="2">
    <source>
        <dbReference type="EMBL" id="CAK9040054.1"/>
    </source>
</evidence>
<keyword evidence="1" id="KW-0539">Nucleus</keyword>
<dbReference type="Pfam" id="PF10163">
    <property type="entry name" value="EnY2"/>
    <property type="match status" value="1"/>
</dbReference>
<comment type="subunit">
    <text evidence="1">Component of the nuclear pore complex (NPC)-associated TREX-2 complex (transcription and export complex 2). Component of the SAGA transcription coactivator-HAT complex. Within the SAGA complex, participates to a subcomplex of SAGA called the DUB module (deubiquitination module).</text>
</comment>
<keyword evidence="1" id="KW-0509">mRNA transport</keyword>
<proteinExistence type="inferred from homology"/>
<comment type="similarity">
    <text evidence="1">Belongs to the ENY2 family.</text>
</comment>
<reference evidence="2 3" key="1">
    <citation type="submission" date="2024-02" db="EMBL/GenBank/DDBJ databases">
        <authorList>
            <person name="Chen Y."/>
            <person name="Shah S."/>
            <person name="Dougan E. K."/>
            <person name="Thang M."/>
            <person name="Chan C."/>
        </authorList>
    </citation>
    <scope>NUCLEOTIDE SEQUENCE [LARGE SCALE GENOMIC DNA]</scope>
</reference>
<keyword evidence="1" id="KW-0813">Transport</keyword>
<dbReference type="Proteomes" id="UP001642484">
    <property type="component" value="Unassembled WGS sequence"/>
</dbReference>
<dbReference type="EMBL" id="CAXAMN010013180">
    <property type="protein sequence ID" value="CAK9040054.1"/>
    <property type="molecule type" value="Genomic_DNA"/>
</dbReference>
<keyword evidence="1" id="KW-0805">Transcription regulation</keyword>
<organism evidence="2 3">
    <name type="scientific">Durusdinium trenchii</name>
    <dbReference type="NCBI Taxonomy" id="1381693"/>
    <lineage>
        <taxon>Eukaryota</taxon>
        <taxon>Sar</taxon>
        <taxon>Alveolata</taxon>
        <taxon>Dinophyceae</taxon>
        <taxon>Suessiales</taxon>
        <taxon>Symbiodiniaceae</taxon>
        <taxon>Durusdinium</taxon>
    </lineage>
</organism>
<comment type="subcellular location">
    <subcellularLocation>
        <location evidence="1">Nucleus</location>
        <location evidence="1">Nucleoplasm</location>
    </subcellularLocation>
</comment>
<evidence type="ECO:0000313" key="3">
    <source>
        <dbReference type="Proteomes" id="UP001642484"/>
    </source>
</evidence>
<sequence>MLDQACSNLLPTTAWDTQKMGDVERSRKAMEQSMLDMKLQETGERERLKEYITTQLNESGWREELKKQCVAFIQEKGVEKVSLEEMINDIAPQGRATLPEKLKVDVFNRLRSFAEKQGFEH</sequence>
<protein>
    <recommendedName>
        <fullName evidence="1">Transcription and mRNA export factor ENY2</fullName>
    </recommendedName>
    <alternativeName>
        <fullName evidence="1">Enhancer of yellow 2 transcription factor homolog</fullName>
    </alternativeName>
</protein>
<dbReference type="Gene3D" id="1.10.246.140">
    <property type="match status" value="1"/>
</dbReference>
<gene>
    <name evidence="2" type="ORF">CCMP2556_LOCUS21629</name>
</gene>
<keyword evidence="1" id="KW-0804">Transcription</keyword>
<keyword evidence="1" id="KW-0653">Protein transport</keyword>
<dbReference type="InterPro" id="IPR018783">
    <property type="entry name" value="TF_ENY2"/>
</dbReference>
<dbReference type="HAMAP" id="MF_03046">
    <property type="entry name" value="ENY2_Sus1"/>
    <property type="match status" value="1"/>
</dbReference>
<keyword evidence="1" id="KW-0811">Translocation</keyword>
<keyword evidence="1" id="KW-0010">Activator</keyword>
<dbReference type="InterPro" id="IPR038212">
    <property type="entry name" value="TF_EnY2_sf"/>
</dbReference>
<keyword evidence="1" id="KW-0156">Chromatin regulator</keyword>
<evidence type="ECO:0000256" key="1">
    <source>
        <dbReference type="HAMAP-Rule" id="MF_03046"/>
    </source>
</evidence>
<comment type="caution">
    <text evidence="2">The sequence shown here is derived from an EMBL/GenBank/DDBJ whole genome shotgun (WGS) entry which is preliminary data.</text>
</comment>
<accession>A0ABP0LNB9</accession>
<dbReference type="PANTHER" id="PTHR12514">
    <property type="entry name" value="ENHANCER OF YELLOW 2 TRANSCRIPTION FACTOR"/>
    <property type="match status" value="1"/>
</dbReference>